<proteinExistence type="predicted"/>
<gene>
    <name evidence="2" type="ORF">FHS99_000302</name>
</gene>
<keyword evidence="1" id="KW-0732">Signal</keyword>
<evidence type="ECO:0000256" key="1">
    <source>
        <dbReference type="SAM" id="SignalP"/>
    </source>
</evidence>
<dbReference type="InterPro" id="IPR032609">
    <property type="entry name" value="DUF4893"/>
</dbReference>
<comment type="caution">
    <text evidence="2">The sequence shown here is derived from an EMBL/GenBank/DDBJ whole genome shotgun (WGS) entry which is preliminary data.</text>
</comment>
<organism evidence="2 3">
    <name type="scientific">Sphingomonas prati</name>
    <dbReference type="NCBI Taxonomy" id="1843237"/>
    <lineage>
        <taxon>Bacteria</taxon>
        <taxon>Pseudomonadati</taxon>
        <taxon>Pseudomonadota</taxon>
        <taxon>Alphaproteobacteria</taxon>
        <taxon>Sphingomonadales</taxon>
        <taxon>Sphingomonadaceae</taxon>
        <taxon>Sphingomonas</taxon>
    </lineage>
</organism>
<evidence type="ECO:0000313" key="2">
    <source>
        <dbReference type="EMBL" id="MBB5727846.1"/>
    </source>
</evidence>
<accession>A0A7W9F014</accession>
<evidence type="ECO:0000313" key="3">
    <source>
        <dbReference type="Proteomes" id="UP000546701"/>
    </source>
</evidence>
<reference evidence="2 3" key="1">
    <citation type="submission" date="2020-08" db="EMBL/GenBank/DDBJ databases">
        <title>Genomic Encyclopedia of Type Strains, Phase IV (KMG-IV): sequencing the most valuable type-strain genomes for metagenomic binning, comparative biology and taxonomic classification.</title>
        <authorList>
            <person name="Goeker M."/>
        </authorList>
    </citation>
    <scope>NUCLEOTIDE SEQUENCE [LARGE SCALE GENOMIC DNA]</scope>
    <source>
        <strain evidence="2 3">DSM 103336</strain>
    </source>
</reference>
<feature type="chain" id="PRO_5031372679" evidence="1">
    <location>
        <begin position="24"/>
        <end position="226"/>
    </location>
</feature>
<dbReference type="RefSeq" id="WP_157175154.1">
    <property type="nucleotide sequence ID" value="NZ_BMJP01000001.1"/>
</dbReference>
<feature type="signal peptide" evidence="1">
    <location>
        <begin position="1"/>
        <end position="23"/>
    </location>
</feature>
<sequence length="226" mass="24218">MRPTAFVLPILSVLVAGCATVTAPVGGALPAVGVADDMARIAPVAPAVPGGWRAVISSEDRARLHNWRESWVAALDRANRSSAQAKIAAEGALLHPDRAVPGVVPPVGAYRCRTTKLGARGPGLLDYVAYPAFDCRIAAGPGGTLRLTKLNGSQRPVGVLYPQNDLRMVFLGTMMLGDERRALEYGRDPERDLVGGLERIGPNRWRLLLPAPRWESLFDVMELVPA</sequence>
<dbReference type="EMBL" id="JACIJR010000001">
    <property type="protein sequence ID" value="MBB5727846.1"/>
    <property type="molecule type" value="Genomic_DNA"/>
</dbReference>
<dbReference type="Proteomes" id="UP000546701">
    <property type="component" value="Unassembled WGS sequence"/>
</dbReference>
<dbReference type="PROSITE" id="PS51257">
    <property type="entry name" value="PROKAR_LIPOPROTEIN"/>
    <property type="match status" value="1"/>
</dbReference>
<keyword evidence="3" id="KW-1185">Reference proteome</keyword>
<name>A0A7W9F014_9SPHN</name>
<dbReference type="OrthoDB" id="9153930at2"/>
<dbReference type="Pfam" id="PF16233">
    <property type="entry name" value="DUF4893"/>
    <property type="match status" value="1"/>
</dbReference>
<dbReference type="AlphaFoldDB" id="A0A7W9F014"/>
<protein>
    <submittedName>
        <fullName evidence="2">Uncharacterized protein YbdZ (MbtH family)</fullName>
    </submittedName>
</protein>